<dbReference type="InParanoid" id="A0A409WKI6"/>
<feature type="compositionally biased region" description="Polar residues" evidence="1">
    <location>
        <begin position="93"/>
        <end position="102"/>
    </location>
</feature>
<feature type="region of interest" description="Disordered" evidence="1">
    <location>
        <begin position="88"/>
        <end position="180"/>
    </location>
</feature>
<accession>A0A409WKI6</accession>
<evidence type="ECO:0000313" key="2">
    <source>
        <dbReference type="EMBL" id="PPQ78930.1"/>
    </source>
</evidence>
<dbReference type="Proteomes" id="UP000283269">
    <property type="component" value="Unassembled WGS sequence"/>
</dbReference>
<dbReference type="OrthoDB" id="3125258at2759"/>
<feature type="region of interest" description="Disordered" evidence="1">
    <location>
        <begin position="25"/>
        <end position="49"/>
    </location>
</feature>
<feature type="compositionally biased region" description="Polar residues" evidence="1">
    <location>
        <begin position="138"/>
        <end position="166"/>
    </location>
</feature>
<protein>
    <submittedName>
        <fullName evidence="2">Uncharacterized protein</fullName>
    </submittedName>
</protein>
<evidence type="ECO:0000313" key="3">
    <source>
        <dbReference type="Proteomes" id="UP000283269"/>
    </source>
</evidence>
<dbReference type="AlphaFoldDB" id="A0A409WKI6"/>
<feature type="compositionally biased region" description="Basic and acidic residues" evidence="1">
    <location>
        <begin position="33"/>
        <end position="47"/>
    </location>
</feature>
<sequence length="276" mass="31774">MSSRSPSTKARNKAYWKAFRKQYRIRQRRKRQKEQAKKPVQLHKESGDNLVALEYHGSRMATLEKQQTAGLPLQKPIEPQQYQPRLKLPHQPHASSVQSQVPFQLPPSHPNQPFLRQEPSQQFTVNPRSPLIRRDENVSQTVPSRVQSPFQRQASSQQPTENQRSPFTKRDEDAHQNSLPANVRVPMASPSQYFDDVRMFLQKKQYGNPLILDSLRETGFSKYELLSMRGLDHNILATRFGSLLSDDRCKAAQLESLSFAICSASSAEWALLKDER</sequence>
<feature type="compositionally biased region" description="Polar residues" evidence="1">
    <location>
        <begin position="118"/>
        <end position="127"/>
    </location>
</feature>
<name>A0A409WKI6_PSICY</name>
<evidence type="ECO:0000256" key="1">
    <source>
        <dbReference type="SAM" id="MobiDB-lite"/>
    </source>
</evidence>
<comment type="caution">
    <text evidence="2">The sequence shown here is derived from an EMBL/GenBank/DDBJ whole genome shotgun (WGS) entry which is preliminary data.</text>
</comment>
<gene>
    <name evidence="2" type="ORF">CVT25_002406</name>
</gene>
<reference evidence="2 3" key="1">
    <citation type="journal article" date="2018" name="Evol. Lett.">
        <title>Horizontal gene cluster transfer increased hallucinogenic mushroom diversity.</title>
        <authorList>
            <person name="Reynolds H.T."/>
            <person name="Vijayakumar V."/>
            <person name="Gluck-Thaler E."/>
            <person name="Korotkin H.B."/>
            <person name="Matheny P.B."/>
            <person name="Slot J.C."/>
        </authorList>
    </citation>
    <scope>NUCLEOTIDE SEQUENCE [LARGE SCALE GENOMIC DNA]</scope>
    <source>
        <strain evidence="2 3">2631</strain>
    </source>
</reference>
<dbReference type="EMBL" id="NHYD01003399">
    <property type="protein sequence ID" value="PPQ78930.1"/>
    <property type="molecule type" value="Genomic_DNA"/>
</dbReference>
<proteinExistence type="predicted"/>
<organism evidence="2 3">
    <name type="scientific">Psilocybe cyanescens</name>
    <dbReference type="NCBI Taxonomy" id="93625"/>
    <lineage>
        <taxon>Eukaryota</taxon>
        <taxon>Fungi</taxon>
        <taxon>Dikarya</taxon>
        <taxon>Basidiomycota</taxon>
        <taxon>Agaricomycotina</taxon>
        <taxon>Agaricomycetes</taxon>
        <taxon>Agaricomycetidae</taxon>
        <taxon>Agaricales</taxon>
        <taxon>Agaricineae</taxon>
        <taxon>Strophariaceae</taxon>
        <taxon>Psilocybe</taxon>
    </lineage>
</organism>
<keyword evidence="3" id="KW-1185">Reference proteome</keyword>